<gene>
    <name evidence="1" type="ORF">K504DRAFT_449391</name>
</gene>
<name>A0A6G1JWG5_9PLEO</name>
<keyword evidence="2" id="KW-1185">Reference proteome</keyword>
<sequence length="125" mass="14190">MHILLINITKEDNNFKQFYNIVYKGDIAKRETILRKLYSKLLGKGLTSLSKAETPSYSPTPKPAGKVLVPLPYTLPSIFIDTLKTPTYYNKLPKSTNTLKTLPSYNLLPKSTTRKQELDKETQGI</sequence>
<accession>A0A6G1JWG5</accession>
<evidence type="ECO:0000313" key="1">
    <source>
        <dbReference type="EMBL" id="KAF2704888.1"/>
    </source>
</evidence>
<dbReference type="Proteomes" id="UP000799428">
    <property type="component" value="Unassembled WGS sequence"/>
</dbReference>
<dbReference type="EMBL" id="MU005781">
    <property type="protein sequence ID" value="KAF2704888.1"/>
    <property type="molecule type" value="Genomic_DNA"/>
</dbReference>
<evidence type="ECO:0000313" key="2">
    <source>
        <dbReference type="Proteomes" id="UP000799428"/>
    </source>
</evidence>
<protein>
    <submittedName>
        <fullName evidence="1">Uncharacterized protein</fullName>
    </submittedName>
</protein>
<organism evidence="1 2">
    <name type="scientific">Pleomassaria siparia CBS 279.74</name>
    <dbReference type="NCBI Taxonomy" id="1314801"/>
    <lineage>
        <taxon>Eukaryota</taxon>
        <taxon>Fungi</taxon>
        <taxon>Dikarya</taxon>
        <taxon>Ascomycota</taxon>
        <taxon>Pezizomycotina</taxon>
        <taxon>Dothideomycetes</taxon>
        <taxon>Pleosporomycetidae</taxon>
        <taxon>Pleosporales</taxon>
        <taxon>Pleomassariaceae</taxon>
        <taxon>Pleomassaria</taxon>
    </lineage>
</organism>
<dbReference type="AlphaFoldDB" id="A0A6G1JWG5"/>
<reference evidence="1" key="1">
    <citation type="journal article" date="2020" name="Stud. Mycol.">
        <title>101 Dothideomycetes genomes: a test case for predicting lifestyles and emergence of pathogens.</title>
        <authorList>
            <person name="Haridas S."/>
            <person name="Albert R."/>
            <person name="Binder M."/>
            <person name="Bloem J."/>
            <person name="Labutti K."/>
            <person name="Salamov A."/>
            <person name="Andreopoulos B."/>
            <person name="Baker S."/>
            <person name="Barry K."/>
            <person name="Bills G."/>
            <person name="Bluhm B."/>
            <person name="Cannon C."/>
            <person name="Castanera R."/>
            <person name="Culley D."/>
            <person name="Daum C."/>
            <person name="Ezra D."/>
            <person name="Gonzalez J."/>
            <person name="Henrissat B."/>
            <person name="Kuo A."/>
            <person name="Liang C."/>
            <person name="Lipzen A."/>
            <person name="Lutzoni F."/>
            <person name="Magnuson J."/>
            <person name="Mondo S."/>
            <person name="Nolan M."/>
            <person name="Ohm R."/>
            <person name="Pangilinan J."/>
            <person name="Park H.-J."/>
            <person name="Ramirez L."/>
            <person name="Alfaro M."/>
            <person name="Sun H."/>
            <person name="Tritt A."/>
            <person name="Yoshinaga Y."/>
            <person name="Zwiers L.-H."/>
            <person name="Turgeon B."/>
            <person name="Goodwin S."/>
            <person name="Spatafora J."/>
            <person name="Crous P."/>
            <person name="Grigoriev I."/>
        </authorList>
    </citation>
    <scope>NUCLEOTIDE SEQUENCE</scope>
    <source>
        <strain evidence="1">CBS 279.74</strain>
    </source>
</reference>
<proteinExistence type="predicted"/>